<dbReference type="GO" id="GO:0018576">
    <property type="term" value="F:catechol 1,2-dioxygenase activity"/>
    <property type="evidence" value="ECO:0007669"/>
    <property type="project" value="InterPro"/>
</dbReference>
<dbReference type="RefSeq" id="WP_126541287.1">
    <property type="nucleotide sequence ID" value="NZ_BSPM01000004.1"/>
</dbReference>
<gene>
    <name evidence="8" type="ORF">EDD54_2292</name>
</gene>
<evidence type="ECO:0000256" key="3">
    <source>
        <dbReference type="ARBA" id="ARBA00022723"/>
    </source>
</evidence>
<dbReference type="InterPro" id="IPR015889">
    <property type="entry name" value="Intradiol_dOase_core"/>
</dbReference>
<dbReference type="Proteomes" id="UP000294547">
    <property type="component" value="Unassembled WGS sequence"/>
</dbReference>
<evidence type="ECO:0000256" key="6">
    <source>
        <dbReference type="ARBA" id="ARBA00023004"/>
    </source>
</evidence>
<evidence type="ECO:0000313" key="9">
    <source>
        <dbReference type="Proteomes" id="UP000294547"/>
    </source>
</evidence>
<evidence type="ECO:0000259" key="7">
    <source>
        <dbReference type="PROSITE" id="PS00083"/>
    </source>
</evidence>
<evidence type="ECO:0000313" key="8">
    <source>
        <dbReference type="EMBL" id="TDP85439.1"/>
    </source>
</evidence>
<dbReference type="GO" id="GO:0009712">
    <property type="term" value="P:catechol-containing compound metabolic process"/>
    <property type="evidence" value="ECO:0007669"/>
    <property type="project" value="InterPro"/>
</dbReference>
<dbReference type="OrthoDB" id="9800887at2"/>
<dbReference type="GO" id="GO:0008199">
    <property type="term" value="F:ferric iron binding"/>
    <property type="evidence" value="ECO:0007669"/>
    <property type="project" value="InterPro"/>
</dbReference>
<proteinExistence type="inferred from homology"/>
<dbReference type="InterPro" id="IPR007535">
    <property type="entry name" value="Catechol_dOase_N"/>
</dbReference>
<dbReference type="AlphaFoldDB" id="A0A4R6RGE0"/>
<dbReference type="PROSITE" id="PS00083">
    <property type="entry name" value="INTRADIOL_DIOXYGENAS"/>
    <property type="match status" value="1"/>
</dbReference>
<sequence length="302" mass="32958">MDGHDTGSRRTDGSAEGAELTLEFARRLSEAGPSRLGEAAQATVERLHALVTALRPTSDEFRIAIDFLTEVGHYADARRQEWVLLADVLGVSSLVEDLNTRRPAGATPNTVAGPFYRSDVPETAQGASISRDGKGEPLAVTGRIVDLDGQGVAGATVEVWHANADGRYENQEPDRQPEFNLRGRFRTDLQGRFRFATIKPRGYALPSDGPVGRLVTTLGLRLERPAHIHFRVSADGFETLTTHVYDEADPAIGRDAIFGVKPELMGRYRVLPPDGGPRRHALDLTLVLCPPPAERARIQGRL</sequence>
<dbReference type="PANTHER" id="PTHR33711">
    <property type="entry name" value="DIOXYGENASE, PUTATIVE (AFU_ORTHOLOGUE AFUA_2G02910)-RELATED"/>
    <property type="match status" value="1"/>
</dbReference>
<comment type="caution">
    <text evidence="8">The sequence shown here is derived from an EMBL/GenBank/DDBJ whole genome shotgun (WGS) entry which is preliminary data.</text>
</comment>
<dbReference type="Gene3D" id="2.60.130.10">
    <property type="entry name" value="Aromatic compound dioxygenase"/>
    <property type="match status" value="1"/>
</dbReference>
<dbReference type="EMBL" id="SNXY01000007">
    <property type="protein sequence ID" value="TDP85439.1"/>
    <property type="molecule type" value="Genomic_DNA"/>
</dbReference>
<keyword evidence="6" id="KW-0408">Iron</keyword>
<reference evidence="8 9" key="1">
    <citation type="submission" date="2019-03" db="EMBL/GenBank/DDBJ databases">
        <title>Genomic Encyclopedia of Type Strains, Phase IV (KMG-IV): sequencing the most valuable type-strain genomes for metagenomic binning, comparative biology and taxonomic classification.</title>
        <authorList>
            <person name="Goeker M."/>
        </authorList>
    </citation>
    <scope>NUCLEOTIDE SEQUENCE [LARGE SCALE GENOMIC DNA]</scope>
    <source>
        <strain evidence="8 9">DSM 102969</strain>
    </source>
</reference>
<dbReference type="Pfam" id="PF04444">
    <property type="entry name" value="Dioxygenase_N"/>
    <property type="match status" value="1"/>
</dbReference>
<dbReference type="InterPro" id="IPR050770">
    <property type="entry name" value="Intradiol_RC_Dioxygenase"/>
</dbReference>
<evidence type="ECO:0000256" key="2">
    <source>
        <dbReference type="ARBA" id="ARBA00007825"/>
    </source>
</evidence>
<keyword evidence="9" id="KW-1185">Reference proteome</keyword>
<keyword evidence="4 8" id="KW-0223">Dioxygenase</keyword>
<evidence type="ECO:0000256" key="4">
    <source>
        <dbReference type="ARBA" id="ARBA00022964"/>
    </source>
</evidence>
<feature type="domain" description="Intradiol ring-cleavage dioxygenases" evidence="7">
    <location>
        <begin position="140"/>
        <end position="168"/>
    </location>
</feature>
<dbReference type="PANTHER" id="PTHR33711:SF7">
    <property type="entry name" value="INTRADIOL RING-CLEAVAGE DIOXYGENASES DOMAIN-CONTAINING PROTEIN-RELATED"/>
    <property type="match status" value="1"/>
</dbReference>
<keyword evidence="3" id="KW-0479">Metal-binding</keyword>
<comment type="cofactor">
    <cofactor evidence="1">
        <name>Fe(3+)</name>
        <dbReference type="ChEBI" id="CHEBI:29034"/>
    </cofactor>
</comment>
<evidence type="ECO:0000256" key="1">
    <source>
        <dbReference type="ARBA" id="ARBA00001965"/>
    </source>
</evidence>
<accession>A0A4R6RGE0</accession>
<organism evidence="8 9">
    <name type="scientific">Oharaeibacter diazotrophicus</name>
    <dbReference type="NCBI Taxonomy" id="1920512"/>
    <lineage>
        <taxon>Bacteria</taxon>
        <taxon>Pseudomonadati</taxon>
        <taxon>Pseudomonadota</taxon>
        <taxon>Alphaproteobacteria</taxon>
        <taxon>Hyphomicrobiales</taxon>
        <taxon>Pleomorphomonadaceae</taxon>
        <taxon>Oharaeibacter</taxon>
    </lineage>
</organism>
<comment type="similarity">
    <text evidence="2">Belongs to the intradiol ring-cleavage dioxygenase family.</text>
</comment>
<keyword evidence="5" id="KW-0560">Oxidoreductase</keyword>
<protein>
    <submittedName>
        <fullName evidence="8">Protocatechuate 3,4-dioxygenase beta subunit</fullName>
    </submittedName>
</protein>
<dbReference type="SUPFAM" id="SSF49482">
    <property type="entry name" value="Aromatic compound dioxygenase"/>
    <property type="match status" value="1"/>
</dbReference>
<dbReference type="Pfam" id="PF00775">
    <property type="entry name" value="Dioxygenase_C"/>
    <property type="match status" value="1"/>
</dbReference>
<evidence type="ECO:0000256" key="5">
    <source>
        <dbReference type="ARBA" id="ARBA00023002"/>
    </source>
</evidence>
<name>A0A4R6RGE0_9HYPH</name>
<dbReference type="InterPro" id="IPR000627">
    <property type="entry name" value="Intradiol_dOase_C"/>
</dbReference>